<feature type="domain" description="Protein kinase" evidence="5">
    <location>
        <begin position="342"/>
        <end position="648"/>
    </location>
</feature>
<dbReference type="GO" id="GO:0004674">
    <property type="term" value="F:protein serine/threonine kinase activity"/>
    <property type="evidence" value="ECO:0007669"/>
    <property type="project" value="TreeGrafter"/>
</dbReference>
<dbReference type="PANTHER" id="PTHR44167:SF18">
    <property type="entry name" value="PROTEIN KINASE DOMAIN-CONTAINING PROTEIN"/>
    <property type="match status" value="1"/>
</dbReference>
<feature type="compositionally biased region" description="Polar residues" evidence="4">
    <location>
        <begin position="51"/>
        <end position="62"/>
    </location>
</feature>
<feature type="compositionally biased region" description="Polar residues" evidence="4">
    <location>
        <begin position="203"/>
        <end position="215"/>
    </location>
</feature>
<dbReference type="Pfam" id="PF00069">
    <property type="entry name" value="Pkinase"/>
    <property type="match status" value="1"/>
</dbReference>
<name>W9YNT2_9EURO</name>
<keyword evidence="2 3" id="KW-0067">ATP-binding</keyword>
<dbReference type="SUPFAM" id="SSF56112">
    <property type="entry name" value="Protein kinase-like (PK-like)"/>
    <property type="match status" value="1"/>
</dbReference>
<organism evidence="6 7">
    <name type="scientific">Capronia coronata CBS 617.96</name>
    <dbReference type="NCBI Taxonomy" id="1182541"/>
    <lineage>
        <taxon>Eukaryota</taxon>
        <taxon>Fungi</taxon>
        <taxon>Dikarya</taxon>
        <taxon>Ascomycota</taxon>
        <taxon>Pezizomycotina</taxon>
        <taxon>Eurotiomycetes</taxon>
        <taxon>Chaetothyriomycetidae</taxon>
        <taxon>Chaetothyriales</taxon>
        <taxon>Herpotrichiellaceae</taxon>
        <taxon>Capronia</taxon>
    </lineage>
</organism>
<evidence type="ECO:0000256" key="1">
    <source>
        <dbReference type="ARBA" id="ARBA00022741"/>
    </source>
</evidence>
<dbReference type="STRING" id="1182541.W9YNT2"/>
<dbReference type="AlphaFoldDB" id="W9YNT2"/>
<dbReference type="PROSITE" id="PS00107">
    <property type="entry name" value="PROTEIN_KINASE_ATP"/>
    <property type="match status" value="1"/>
</dbReference>
<dbReference type="GeneID" id="19157516"/>
<feature type="compositionally biased region" description="Polar residues" evidence="4">
    <location>
        <begin position="74"/>
        <end position="87"/>
    </location>
</feature>
<dbReference type="PANTHER" id="PTHR44167">
    <property type="entry name" value="OVARIAN-SPECIFIC SERINE/THREONINE-PROTEIN KINASE LOK-RELATED"/>
    <property type="match status" value="1"/>
</dbReference>
<dbReference type="Gene3D" id="1.10.510.10">
    <property type="entry name" value="Transferase(Phosphotransferase) domain 1"/>
    <property type="match status" value="1"/>
</dbReference>
<reference evidence="6 7" key="1">
    <citation type="submission" date="2013-03" db="EMBL/GenBank/DDBJ databases">
        <title>The Genome Sequence of Capronia coronata CBS 617.96.</title>
        <authorList>
            <consortium name="The Broad Institute Genomics Platform"/>
            <person name="Cuomo C."/>
            <person name="de Hoog S."/>
            <person name="Gorbushina A."/>
            <person name="Walker B."/>
            <person name="Young S.K."/>
            <person name="Zeng Q."/>
            <person name="Gargeya S."/>
            <person name="Fitzgerald M."/>
            <person name="Haas B."/>
            <person name="Abouelleil A."/>
            <person name="Allen A.W."/>
            <person name="Alvarado L."/>
            <person name="Arachchi H.M."/>
            <person name="Berlin A.M."/>
            <person name="Chapman S.B."/>
            <person name="Gainer-Dewar J."/>
            <person name="Goldberg J."/>
            <person name="Griggs A."/>
            <person name="Gujja S."/>
            <person name="Hansen M."/>
            <person name="Howarth C."/>
            <person name="Imamovic A."/>
            <person name="Ireland A."/>
            <person name="Larimer J."/>
            <person name="McCowan C."/>
            <person name="Murphy C."/>
            <person name="Pearson M."/>
            <person name="Poon T.W."/>
            <person name="Priest M."/>
            <person name="Roberts A."/>
            <person name="Saif S."/>
            <person name="Shea T."/>
            <person name="Sisk P."/>
            <person name="Sykes S."/>
            <person name="Wortman J."/>
            <person name="Nusbaum C."/>
            <person name="Birren B."/>
        </authorList>
    </citation>
    <scope>NUCLEOTIDE SEQUENCE [LARGE SCALE GENOMIC DNA]</scope>
    <source>
        <strain evidence="6 7">CBS 617.96</strain>
    </source>
</reference>
<feature type="compositionally biased region" description="Polar residues" evidence="4">
    <location>
        <begin position="231"/>
        <end position="242"/>
    </location>
</feature>
<evidence type="ECO:0000313" key="7">
    <source>
        <dbReference type="Proteomes" id="UP000019484"/>
    </source>
</evidence>
<gene>
    <name evidence="6" type="ORF">A1O1_02616</name>
</gene>
<dbReference type="RefSeq" id="XP_007721717.1">
    <property type="nucleotide sequence ID" value="XM_007723527.1"/>
</dbReference>
<keyword evidence="6" id="KW-0808">Transferase</keyword>
<feature type="compositionally biased region" description="Polar residues" evidence="4">
    <location>
        <begin position="296"/>
        <end position="305"/>
    </location>
</feature>
<dbReference type="OrthoDB" id="4062651at2759"/>
<dbReference type="InterPro" id="IPR000719">
    <property type="entry name" value="Prot_kinase_dom"/>
</dbReference>
<dbReference type="Proteomes" id="UP000019484">
    <property type="component" value="Unassembled WGS sequence"/>
</dbReference>
<feature type="region of interest" description="Disordered" evidence="4">
    <location>
        <begin position="31"/>
        <end position="87"/>
    </location>
</feature>
<dbReference type="GO" id="GO:0005634">
    <property type="term" value="C:nucleus"/>
    <property type="evidence" value="ECO:0007669"/>
    <property type="project" value="TreeGrafter"/>
</dbReference>
<evidence type="ECO:0000256" key="3">
    <source>
        <dbReference type="PROSITE-ProRule" id="PRU10141"/>
    </source>
</evidence>
<feature type="region of interest" description="Disordered" evidence="4">
    <location>
        <begin position="197"/>
        <end position="305"/>
    </location>
</feature>
<comment type="caution">
    <text evidence="6">The sequence shown here is derived from an EMBL/GenBank/DDBJ whole genome shotgun (WGS) entry which is preliminary data.</text>
</comment>
<dbReference type="InterPro" id="IPR011009">
    <property type="entry name" value="Kinase-like_dom_sf"/>
</dbReference>
<accession>W9YNT2</accession>
<keyword evidence="7" id="KW-1185">Reference proteome</keyword>
<proteinExistence type="predicted"/>
<evidence type="ECO:0000256" key="4">
    <source>
        <dbReference type="SAM" id="MobiDB-lite"/>
    </source>
</evidence>
<feature type="region of interest" description="Disordered" evidence="4">
    <location>
        <begin position="110"/>
        <end position="184"/>
    </location>
</feature>
<evidence type="ECO:0000313" key="6">
    <source>
        <dbReference type="EMBL" id="EXJ94223.1"/>
    </source>
</evidence>
<feature type="compositionally biased region" description="Basic and acidic residues" evidence="4">
    <location>
        <begin position="140"/>
        <end position="156"/>
    </location>
</feature>
<dbReference type="GO" id="GO:0044773">
    <property type="term" value="P:mitotic DNA damage checkpoint signaling"/>
    <property type="evidence" value="ECO:0007669"/>
    <property type="project" value="TreeGrafter"/>
</dbReference>
<evidence type="ECO:0000256" key="2">
    <source>
        <dbReference type="ARBA" id="ARBA00022840"/>
    </source>
</evidence>
<dbReference type="eggNOG" id="KOG4717">
    <property type="taxonomic scope" value="Eukaryota"/>
</dbReference>
<evidence type="ECO:0000259" key="5">
    <source>
        <dbReference type="PROSITE" id="PS50011"/>
    </source>
</evidence>
<dbReference type="InterPro" id="IPR017441">
    <property type="entry name" value="Protein_kinase_ATP_BS"/>
</dbReference>
<dbReference type="PROSITE" id="PS50011">
    <property type="entry name" value="PROTEIN_KINASE_DOM"/>
    <property type="match status" value="1"/>
</dbReference>
<dbReference type="GO" id="GO:0005737">
    <property type="term" value="C:cytoplasm"/>
    <property type="evidence" value="ECO:0007669"/>
    <property type="project" value="TreeGrafter"/>
</dbReference>
<feature type="region of interest" description="Disordered" evidence="4">
    <location>
        <begin position="507"/>
        <end position="529"/>
    </location>
</feature>
<dbReference type="SMART" id="SM00220">
    <property type="entry name" value="S_TKc"/>
    <property type="match status" value="1"/>
</dbReference>
<dbReference type="EMBL" id="AMWN01000002">
    <property type="protein sequence ID" value="EXJ94223.1"/>
    <property type="molecule type" value="Genomic_DNA"/>
</dbReference>
<dbReference type="PROSITE" id="PS00108">
    <property type="entry name" value="PROTEIN_KINASE_ST"/>
    <property type="match status" value="1"/>
</dbReference>
<keyword evidence="6" id="KW-0418">Kinase</keyword>
<sequence>MAQADHVQHFDRLRLKSDSEEDDLALLTEDGSFNMKRSLQKPSVHSRPSLRGSTASQDTIRATATPPMNIPAMNETSAVTDETSNPSTYIDHYMRHRNPSVSFNSEIKLDSGQSQSMAEPLEKPTKALQRGRSSKQPITDGRRSSRAHSESGRSHYDPVTGRYVGGDSQSPPRDHARIGEGRFPLLQTTVDEMARETRPNLALPTSTRSESTMSPPSEAVLTPEADDNYLLSPTTISPSAQPFSYDAPKSFRRTASQRWREGELSSSPQDFFSRAGSLRNKSLRDAAGRASRRDTSGSTRSPRSAASSYLRAFSISSGTNGDAGDHGPIACDAEGQTIGDDYVLGKQIGYGGFSTIKQVTQLQDGRQRTLAVKIVRRQIEHKSEAENEQAQAEFEHEVELWRFLNHPNVLPLEAVYKFDEATFCFIPLNTGGTLFDLVRVNRNGVPHELAKSYSYQLASALRYLHLDARVVHRDVKLENCLIEPGSNGEPGLLRLCDFGMAEWLSTDSNSGPPSPRFNHTDRPPQKHIGPADTSTSAFAGGSLEYAAPEILRVAERITDSGQAERAIVSPAVDMWAYGVCVYSMVVGSRPFQNSFQPRVVMAILAGNWNCDVLRDKAGDDVVEVVSGCLDMDESERWDAVRVMDSAWLEELAEKDHSLQHAANGWRL</sequence>
<keyword evidence="1 3" id="KW-0547">Nucleotide-binding</keyword>
<feature type="compositionally biased region" description="Basic and acidic residues" evidence="4">
    <location>
        <begin position="282"/>
        <end position="295"/>
    </location>
</feature>
<dbReference type="Gene3D" id="3.30.200.20">
    <property type="entry name" value="Phosphorylase Kinase, domain 1"/>
    <property type="match status" value="1"/>
</dbReference>
<dbReference type="InterPro" id="IPR008271">
    <property type="entry name" value="Ser/Thr_kinase_AS"/>
</dbReference>
<protein>
    <submittedName>
        <fullName evidence="6">CAMK protein kinase</fullName>
    </submittedName>
</protein>
<dbReference type="GO" id="GO:0005524">
    <property type="term" value="F:ATP binding"/>
    <property type="evidence" value="ECO:0007669"/>
    <property type="project" value="UniProtKB-UniRule"/>
</dbReference>
<feature type="binding site" evidence="3">
    <location>
        <position position="373"/>
    </location>
    <ligand>
        <name>ATP</name>
        <dbReference type="ChEBI" id="CHEBI:30616"/>
    </ligand>
</feature>
<dbReference type="HOGENOM" id="CLU_015975_0_0_1"/>